<dbReference type="EMBL" id="JAZHYN010000009">
    <property type="protein sequence ID" value="MEF3365829.1"/>
    <property type="molecule type" value="Genomic_DNA"/>
</dbReference>
<protein>
    <submittedName>
        <fullName evidence="10">DHA2 family efflux MFS transporter permease subunit</fullName>
    </submittedName>
</protein>
<dbReference type="SUPFAM" id="SSF103473">
    <property type="entry name" value="MFS general substrate transporter"/>
    <property type="match status" value="1"/>
</dbReference>
<evidence type="ECO:0000256" key="4">
    <source>
        <dbReference type="ARBA" id="ARBA00022475"/>
    </source>
</evidence>
<keyword evidence="11" id="KW-1185">Reference proteome</keyword>
<evidence type="ECO:0000313" key="11">
    <source>
        <dbReference type="Proteomes" id="UP001350748"/>
    </source>
</evidence>
<dbReference type="Pfam" id="PF07690">
    <property type="entry name" value="MFS_1"/>
    <property type="match status" value="1"/>
</dbReference>
<keyword evidence="7 8" id="KW-0472">Membrane</keyword>
<feature type="transmembrane region" description="Helical" evidence="8">
    <location>
        <begin position="336"/>
        <end position="355"/>
    </location>
</feature>
<evidence type="ECO:0000256" key="5">
    <source>
        <dbReference type="ARBA" id="ARBA00022692"/>
    </source>
</evidence>
<feature type="transmembrane region" description="Helical" evidence="8">
    <location>
        <begin position="168"/>
        <end position="192"/>
    </location>
</feature>
<evidence type="ECO:0000313" key="10">
    <source>
        <dbReference type="EMBL" id="MEF3365829.1"/>
    </source>
</evidence>
<feature type="transmembrane region" description="Helical" evidence="8">
    <location>
        <begin position="308"/>
        <end position="329"/>
    </location>
</feature>
<feature type="transmembrane region" description="Helical" evidence="8">
    <location>
        <begin position="111"/>
        <end position="129"/>
    </location>
</feature>
<evidence type="ECO:0000256" key="1">
    <source>
        <dbReference type="ARBA" id="ARBA00004651"/>
    </source>
</evidence>
<comment type="caution">
    <text evidence="10">The sequence shown here is derived from an EMBL/GenBank/DDBJ whole genome shotgun (WGS) entry which is preliminary data.</text>
</comment>
<feature type="transmembrane region" description="Helical" evidence="8">
    <location>
        <begin position="234"/>
        <end position="252"/>
    </location>
</feature>
<name>A0ABU7XFA6_9HYPH</name>
<keyword evidence="4" id="KW-1003">Cell membrane</keyword>
<sequence length="528" mass="57929">MTQAARIEGWRFLLLNAAAGAANVVMLSNVPGYTVLAPYAAGSLQGVTPSYGTWATTDHMIGIALGLPLSRWLATRFGDYRVLIGALCAYALASVLCAASETIGFFAAARFLLGLMGGIALPLAQSVTLAQYAPERRTLGVGFWGVMSMAPFTVGVFMGGYWAEYFDWRWMFFSNVVVSLGVAGVMLTLFYGRAVPRRIARFDTVGFLLLGAILVGAQSILNMGNDFDWFGSPLLTWLLLVVLLALPLFIFWEFGERRPALDLRLFLRRNFAIATFCSLVGFLVIQGLLSVFVVQLQVLLGYTSSHAGMVYLMMIFLAMATAAVVHELCKNVDVRLIVFLNFIGLAVTFVWIGQYDKNAYFDDIETPMFFFGFSIAMFFAPLAALAMTGLSGERLIRAAEELAMLRTVFGAFGITLLGVVFFRRTPFHQLDLADHFGGRRFASLDVLTPVLDRLQAMGMSADAARAQAGRLIRQQAQILALNDAFVVGAMVFVCLAGVVWLAYPSHAPKKRDEDELTRLAAEELMEQP</sequence>
<gene>
    <name evidence="10" type="ORF">V3H18_04695</name>
</gene>
<comment type="subcellular location">
    <subcellularLocation>
        <location evidence="1">Cell membrane</location>
        <topology evidence="1">Multi-pass membrane protein</topology>
    </subcellularLocation>
</comment>
<feature type="transmembrane region" description="Helical" evidence="8">
    <location>
        <begin position="204"/>
        <end position="222"/>
    </location>
</feature>
<feature type="transmembrane region" description="Helical" evidence="8">
    <location>
        <begin position="12"/>
        <end position="31"/>
    </location>
</feature>
<dbReference type="InterPro" id="IPR004638">
    <property type="entry name" value="EmrB-like"/>
</dbReference>
<keyword evidence="3" id="KW-0813">Transport</keyword>
<evidence type="ECO:0000256" key="2">
    <source>
        <dbReference type="ARBA" id="ARBA00008537"/>
    </source>
</evidence>
<feature type="domain" description="Major facilitator superfamily (MFS) profile" evidence="9">
    <location>
        <begin position="1"/>
        <end position="507"/>
    </location>
</feature>
<dbReference type="NCBIfam" id="TIGR00711">
    <property type="entry name" value="efflux_EmrB"/>
    <property type="match status" value="1"/>
</dbReference>
<evidence type="ECO:0000259" key="9">
    <source>
        <dbReference type="PROSITE" id="PS50850"/>
    </source>
</evidence>
<feature type="transmembrane region" description="Helical" evidence="8">
    <location>
        <begin position="402"/>
        <end position="422"/>
    </location>
</feature>
<feature type="transmembrane region" description="Helical" evidence="8">
    <location>
        <begin position="51"/>
        <end position="70"/>
    </location>
</feature>
<feature type="transmembrane region" description="Helical" evidence="8">
    <location>
        <begin position="141"/>
        <end position="162"/>
    </location>
</feature>
<dbReference type="PANTHER" id="PTHR42718:SF9">
    <property type="entry name" value="MAJOR FACILITATOR SUPERFAMILY MULTIDRUG TRANSPORTER MFSC"/>
    <property type="match status" value="1"/>
</dbReference>
<comment type="similarity">
    <text evidence="2">Belongs to the major facilitator superfamily. EmrB family.</text>
</comment>
<dbReference type="InterPro" id="IPR011701">
    <property type="entry name" value="MFS"/>
</dbReference>
<feature type="transmembrane region" description="Helical" evidence="8">
    <location>
        <begin position="82"/>
        <end position="105"/>
    </location>
</feature>
<evidence type="ECO:0000256" key="3">
    <source>
        <dbReference type="ARBA" id="ARBA00022448"/>
    </source>
</evidence>
<organism evidence="10 11">
    <name type="scientific">Methylocystis borbori</name>
    <dbReference type="NCBI Taxonomy" id="3118750"/>
    <lineage>
        <taxon>Bacteria</taxon>
        <taxon>Pseudomonadati</taxon>
        <taxon>Pseudomonadota</taxon>
        <taxon>Alphaproteobacteria</taxon>
        <taxon>Hyphomicrobiales</taxon>
        <taxon>Methylocystaceae</taxon>
        <taxon>Methylocystis</taxon>
    </lineage>
</organism>
<evidence type="ECO:0000256" key="8">
    <source>
        <dbReference type="SAM" id="Phobius"/>
    </source>
</evidence>
<keyword evidence="6 8" id="KW-1133">Transmembrane helix</keyword>
<feature type="transmembrane region" description="Helical" evidence="8">
    <location>
        <begin position="484"/>
        <end position="503"/>
    </location>
</feature>
<accession>A0ABU7XFA6</accession>
<keyword evidence="5 8" id="KW-0812">Transmembrane</keyword>
<feature type="transmembrane region" description="Helical" evidence="8">
    <location>
        <begin position="367"/>
        <end position="390"/>
    </location>
</feature>
<feature type="transmembrane region" description="Helical" evidence="8">
    <location>
        <begin position="273"/>
        <end position="296"/>
    </location>
</feature>
<dbReference type="PROSITE" id="PS50850">
    <property type="entry name" value="MFS"/>
    <property type="match status" value="1"/>
</dbReference>
<dbReference type="Gene3D" id="1.20.1250.20">
    <property type="entry name" value="MFS general substrate transporter like domains"/>
    <property type="match status" value="1"/>
</dbReference>
<dbReference type="PANTHER" id="PTHR42718">
    <property type="entry name" value="MAJOR FACILITATOR SUPERFAMILY MULTIDRUG TRANSPORTER MFSC"/>
    <property type="match status" value="1"/>
</dbReference>
<evidence type="ECO:0000256" key="6">
    <source>
        <dbReference type="ARBA" id="ARBA00022989"/>
    </source>
</evidence>
<dbReference type="RefSeq" id="WP_332080766.1">
    <property type="nucleotide sequence ID" value="NZ_JAZHYN010000009.1"/>
</dbReference>
<dbReference type="InterPro" id="IPR020846">
    <property type="entry name" value="MFS_dom"/>
</dbReference>
<evidence type="ECO:0000256" key="7">
    <source>
        <dbReference type="ARBA" id="ARBA00023136"/>
    </source>
</evidence>
<dbReference type="Proteomes" id="UP001350748">
    <property type="component" value="Unassembled WGS sequence"/>
</dbReference>
<reference evidence="10 11" key="1">
    <citation type="submission" date="2024-02" db="EMBL/GenBank/DDBJ databases">
        <authorList>
            <person name="Grouzdev D."/>
        </authorList>
    </citation>
    <scope>NUCLEOTIDE SEQUENCE [LARGE SCALE GENOMIC DNA]</scope>
    <source>
        <strain evidence="10 11">9N</strain>
    </source>
</reference>
<dbReference type="InterPro" id="IPR036259">
    <property type="entry name" value="MFS_trans_sf"/>
</dbReference>
<proteinExistence type="inferred from homology"/>